<dbReference type="AlphaFoldDB" id="A0A843UH06"/>
<keyword evidence="2" id="KW-1133">Transmembrane helix</keyword>
<name>A0A843UH06_COLES</name>
<evidence type="ECO:0008006" key="6">
    <source>
        <dbReference type="Google" id="ProtNLM"/>
    </source>
</evidence>
<evidence type="ECO:0000313" key="4">
    <source>
        <dbReference type="EMBL" id="MQL82828.1"/>
    </source>
</evidence>
<dbReference type="InterPro" id="IPR011047">
    <property type="entry name" value="Quinoprotein_ADH-like_sf"/>
</dbReference>
<dbReference type="InterPro" id="IPR045301">
    <property type="entry name" value="GEX3-like"/>
</dbReference>
<evidence type="ECO:0000256" key="3">
    <source>
        <dbReference type="SAM" id="SignalP"/>
    </source>
</evidence>
<dbReference type="SMART" id="SM00564">
    <property type="entry name" value="PQQ"/>
    <property type="match status" value="4"/>
</dbReference>
<dbReference type="PANTHER" id="PTHR37253">
    <property type="entry name" value="PROTEIN GAMETE EXPRESSED 3"/>
    <property type="match status" value="1"/>
</dbReference>
<feature type="signal peptide" evidence="3">
    <location>
        <begin position="1"/>
        <end position="21"/>
    </location>
</feature>
<reference evidence="4" key="1">
    <citation type="submission" date="2017-07" db="EMBL/GenBank/DDBJ databases">
        <title>Taro Niue Genome Assembly and Annotation.</title>
        <authorList>
            <person name="Atibalentja N."/>
            <person name="Keating K."/>
            <person name="Fields C.J."/>
        </authorList>
    </citation>
    <scope>NUCLEOTIDE SEQUENCE</scope>
    <source>
        <strain evidence="4">Niue_2</strain>
        <tissue evidence="4">Leaf</tissue>
    </source>
</reference>
<dbReference type="PANTHER" id="PTHR37253:SF1">
    <property type="entry name" value="PROTEIN GAMETE EXPRESSED 3"/>
    <property type="match status" value="1"/>
</dbReference>
<feature type="chain" id="PRO_5032784768" description="Protein GAMETE EXPRESSED 3" evidence="3">
    <location>
        <begin position="22"/>
        <end position="671"/>
    </location>
</feature>
<dbReference type="GO" id="GO:0010183">
    <property type="term" value="P:pollen tube guidance"/>
    <property type="evidence" value="ECO:0007669"/>
    <property type="project" value="TreeGrafter"/>
</dbReference>
<keyword evidence="2" id="KW-0472">Membrane</keyword>
<dbReference type="GO" id="GO:0009793">
    <property type="term" value="P:embryo development ending in seed dormancy"/>
    <property type="evidence" value="ECO:0007669"/>
    <property type="project" value="TreeGrafter"/>
</dbReference>
<evidence type="ECO:0000256" key="2">
    <source>
        <dbReference type="SAM" id="Phobius"/>
    </source>
</evidence>
<keyword evidence="5" id="KW-1185">Reference proteome</keyword>
<feature type="transmembrane region" description="Helical" evidence="2">
    <location>
        <begin position="406"/>
        <end position="429"/>
    </location>
</feature>
<proteinExistence type="predicted"/>
<dbReference type="InterPro" id="IPR018391">
    <property type="entry name" value="PQQ_b-propeller_rpt"/>
</dbReference>
<dbReference type="Proteomes" id="UP000652761">
    <property type="component" value="Unassembled WGS sequence"/>
</dbReference>
<dbReference type="SUPFAM" id="SSF50998">
    <property type="entry name" value="Quinoprotein alcohol dehydrogenase-like"/>
    <property type="match status" value="1"/>
</dbReference>
<dbReference type="GO" id="GO:0005886">
    <property type="term" value="C:plasma membrane"/>
    <property type="evidence" value="ECO:0007669"/>
    <property type="project" value="TreeGrafter"/>
</dbReference>
<accession>A0A843UH06</accession>
<dbReference type="Gene3D" id="2.130.10.10">
    <property type="entry name" value="YVTN repeat-like/Quinoprotein amine dehydrogenase"/>
    <property type="match status" value="1"/>
</dbReference>
<keyword evidence="2" id="KW-0812">Transmembrane</keyword>
<sequence>MEIVCHPLVLFCWILLAVVAAQSPVFRNFLDSAEAQDLSGLWLSNPLVGYDGKIYACCRKNLFAFESNGTVSWIIPLNYSCRMDMAPVGDGRGKVFLIAEDRVLKVKPLNIGTPEPVVEIFYGPNSTIGGSGEIIGLSISISLSALFITVKDRGVFAFRLRGDPMWSAGPVLHRFGYPQGCKNNLTDCHFNSAPVVDQCEGTLYISNTEGQLYALYTRSPQFRWIQDFSSVDKVFLITPGNNGHLYVTFPRSSLLMMLDVSTGNVLWKHSVGPLSREDCSPVVDSNGWVSIGSLDGFLYSVSPAGDVKKFLKASALDSVIQVSPILDCSGFAIYVAQTSMEGKTSYIVGEYTYVSAMKSTKVVYVLLSPATGAIYRTGTLAGEKLRWTCSQTNPEFVSGYTANEKAILLFLLFQSVIIVLLAVSVRFCWTFWRKKKLKEKDLGRFLEKRHSLHLRKKEFKRMISELEGKATEESMANQVLGQLEDMVKAKEGIEKKLSTSYSLGRDGTGSRRTSLLPLYDGKTKSYSFHSGKKESVTIFNTLSDTATSTERSDGGSSGSDGDFSSSDDREEEHSYSSGDGETTAKGKAPVEDGASSSSRTLQEGYYQEPMGPGGTQSGFNVLPNPLFAGNLVDSPGSSLPWEEEVVTEHRKKEVFKRRSWLKRRRTLSSTN</sequence>
<dbReference type="EMBL" id="NMUH01000655">
    <property type="protein sequence ID" value="MQL82828.1"/>
    <property type="molecule type" value="Genomic_DNA"/>
</dbReference>
<organism evidence="4 5">
    <name type="scientific">Colocasia esculenta</name>
    <name type="common">Wild taro</name>
    <name type="synonym">Arum esculentum</name>
    <dbReference type="NCBI Taxonomy" id="4460"/>
    <lineage>
        <taxon>Eukaryota</taxon>
        <taxon>Viridiplantae</taxon>
        <taxon>Streptophyta</taxon>
        <taxon>Embryophyta</taxon>
        <taxon>Tracheophyta</taxon>
        <taxon>Spermatophyta</taxon>
        <taxon>Magnoliopsida</taxon>
        <taxon>Liliopsida</taxon>
        <taxon>Araceae</taxon>
        <taxon>Aroideae</taxon>
        <taxon>Colocasieae</taxon>
        <taxon>Colocasia</taxon>
    </lineage>
</organism>
<comment type="caution">
    <text evidence="4">The sequence shown here is derived from an EMBL/GenBank/DDBJ whole genome shotgun (WGS) entry which is preliminary data.</text>
</comment>
<evidence type="ECO:0000313" key="5">
    <source>
        <dbReference type="Proteomes" id="UP000652761"/>
    </source>
</evidence>
<keyword evidence="3" id="KW-0732">Signal</keyword>
<gene>
    <name evidence="4" type="ORF">Taro_015304</name>
</gene>
<protein>
    <recommendedName>
        <fullName evidence="6">Protein GAMETE EXPRESSED 3</fullName>
    </recommendedName>
</protein>
<dbReference type="InterPro" id="IPR015943">
    <property type="entry name" value="WD40/YVTN_repeat-like_dom_sf"/>
</dbReference>
<dbReference type="OrthoDB" id="19653at2759"/>
<feature type="region of interest" description="Disordered" evidence="1">
    <location>
        <begin position="546"/>
        <end position="621"/>
    </location>
</feature>
<evidence type="ECO:0000256" key="1">
    <source>
        <dbReference type="SAM" id="MobiDB-lite"/>
    </source>
</evidence>